<gene>
    <name evidence="1" type="ORF">CAGA_00010</name>
</gene>
<dbReference type="OrthoDB" id="1716470at2"/>
<evidence type="ECO:0008006" key="3">
    <source>
        <dbReference type="Google" id="ProtNLM"/>
    </source>
</evidence>
<dbReference type="Gene3D" id="3.10.420.10">
    <property type="entry name" value="SecB-like"/>
    <property type="match status" value="1"/>
</dbReference>
<dbReference type="InterPro" id="IPR035958">
    <property type="entry name" value="SecB-like_sf"/>
</dbReference>
<name>A0A4Z0YFC4_9FIRM</name>
<evidence type="ECO:0000313" key="1">
    <source>
        <dbReference type="EMBL" id="TGJ77610.1"/>
    </source>
</evidence>
<organism evidence="1 2">
    <name type="scientific">Caproiciproducens galactitolivorans</name>
    <dbReference type="NCBI Taxonomy" id="642589"/>
    <lineage>
        <taxon>Bacteria</taxon>
        <taxon>Bacillati</taxon>
        <taxon>Bacillota</taxon>
        <taxon>Clostridia</taxon>
        <taxon>Eubacteriales</taxon>
        <taxon>Acutalibacteraceae</taxon>
        <taxon>Caproiciproducens</taxon>
    </lineage>
</organism>
<reference evidence="1 2" key="1">
    <citation type="submission" date="2019-04" db="EMBL/GenBank/DDBJ databases">
        <authorList>
            <person name="Poehlein A."/>
            <person name="Bengelsdorf F.R."/>
            <person name="Duerre P."/>
            <person name="Daniel R."/>
        </authorList>
    </citation>
    <scope>NUCLEOTIDE SEQUENCE [LARGE SCALE GENOMIC DNA]</scope>
    <source>
        <strain evidence="1 2">BS-1</strain>
    </source>
</reference>
<dbReference type="Proteomes" id="UP000297714">
    <property type="component" value="Unassembled WGS sequence"/>
</dbReference>
<accession>A0A4Z0YFC4</accession>
<dbReference type="EMBL" id="SRMQ01000001">
    <property type="protein sequence ID" value="TGJ77610.1"/>
    <property type="molecule type" value="Genomic_DNA"/>
</dbReference>
<keyword evidence="2" id="KW-1185">Reference proteome</keyword>
<dbReference type="SUPFAM" id="SSF54611">
    <property type="entry name" value="SecB-like"/>
    <property type="match status" value="1"/>
</dbReference>
<comment type="caution">
    <text evidence="1">The sequence shown here is derived from an EMBL/GenBank/DDBJ whole genome shotgun (WGS) entry which is preliminary data.</text>
</comment>
<dbReference type="AlphaFoldDB" id="A0A4Z0YFC4"/>
<sequence>MKINNQITADIQFIGSCIQRTKISNNIIRLDDDAVREFGIDIDVPEIERNESLALIGIVNLGIIVNVKDKKNNKKTKIDILIQGCFSSANPELSEDKFKAMLYINGGSALYSIARSFICNISANIYESGKLLLPMINIIEFIKEKIKEEKQAKPKAASEQLDKTTKNN</sequence>
<proteinExistence type="predicted"/>
<dbReference type="RefSeq" id="WP_135656421.1">
    <property type="nucleotide sequence ID" value="NZ_SRMQ01000001.1"/>
</dbReference>
<protein>
    <recommendedName>
        <fullName evidence="3">Protein-export protein SecB</fullName>
    </recommendedName>
</protein>
<evidence type="ECO:0000313" key="2">
    <source>
        <dbReference type="Proteomes" id="UP000297714"/>
    </source>
</evidence>